<dbReference type="Pfam" id="PF00496">
    <property type="entry name" value="SBP_bac_5"/>
    <property type="match status" value="1"/>
</dbReference>
<organism evidence="4 5">
    <name type="scientific">Evansella vedderi</name>
    <dbReference type="NCBI Taxonomy" id="38282"/>
    <lineage>
        <taxon>Bacteria</taxon>
        <taxon>Bacillati</taxon>
        <taxon>Bacillota</taxon>
        <taxon>Bacilli</taxon>
        <taxon>Bacillales</taxon>
        <taxon>Bacillaceae</taxon>
        <taxon>Evansella</taxon>
    </lineage>
</organism>
<evidence type="ECO:0000259" key="3">
    <source>
        <dbReference type="Pfam" id="PF12793"/>
    </source>
</evidence>
<keyword evidence="5" id="KW-1185">Reference proteome</keyword>
<feature type="domain" description="Solute-binding protein family 5" evidence="2">
    <location>
        <begin position="174"/>
        <end position="507"/>
    </location>
</feature>
<dbReference type="SUPFAM" id="SSF53850">
    <property type="entry name" value="Periplasmic binding protein-like II"/>
    <property type="match status" value="1"/>
</dbReference>
<gene>
    <name evidence="4" type="ORF">J2S74_000923</name>
</gene>
<proteinExistence type="predicted"/>
<evidence type="ECO:0000313" key="5">
    <source>
        <dbReference type="Proteomes" id="UP001230005"/>
    </source>
</evidence>
<dbReference type="InterPro" id="IPR000914">
    <property type="entry name" value="SBP_5_dom"/>
</dbReference>
<dbReference type="Pfam" id="PF12793">
    <property type="entry name" value="SgrR_N"/>
    <property type="match status" value="1"/>
</dbReference>
<feature type="domain" description="Transcriptional regulator SgrR N-terminal HTH" evidence="3">
    <location>
        <begin position="3"/>
        <end position="117"/>
    </location>
</feature>
<reference evidence="4 5" key="1">
    <citation type="submission" date="2023-07" db="EMBL/GenBank/DDBJ databases">
        <title>Genomic Encyclopedia of Type Strains, Phase IV (KMG-IV): sequencing the most valuable type-strain genomes for metagenomic binning, comparative biology and taxonomic classification.</title>
        <authorList>
            <person name="Goeker M."/>
        </authorList>
    </citation>
    <scope>NUCLEOTIDE SEQUENCE [LARGE SCALE GENOMIC DNA]</scope>
    <source>
        <strain evidence="4 5">DSM 9768</strain>
    </source>
</reference>
<dbReference type="EMBL" id="JAUSUG010000003">
    <property type="protein sequence ID" value="MDQ0253551.1"/>
    <property type="molecule type" value="Genomic_DNA"/>
</dbReference>
<dbReference type="Gene3D" id="3.10.105.10">
    <property type="entry name" value="Dipeptide-binding Protein, Domain 3"/>
    <property type="match status" value="1"/>
</dbReference>
<dbReference type="Gene3D" id="3.40.190.10">
    <property type="entry name" value="Periplasmic binding protein-like II"/>
    <property type="match status" value="1"/>
</dbReference>
<dbReference type="Proteomes" id="UP001230005">
    <property type="component" value="Unassembled WGS sequence"/>
</dbReference>
<comment type="caution">
    <text evidence="4">The sequence shown here is derived from an EMBL/GenBank/DDBJ whole genome shotgun (WGS) entry which is preliminary data.</text>
</comment>
<dbReference type="PANTHER" id="PTHR30290:SF72">
    <property type="entry name" value="HTH-TYPE TRANSCRIPTIONAL REGULATOR SGRR"/>
    <property type="match status" value="1"/>
</dbReference>
<dbReference type="InterPro" id="IPR025370">
    <property type="entry name" value="SgrR_HTH_N"/>
</dbReference>
<sequence length="598" mass="69791">MKLTEHYLQLRDSLGNTVENEDFTITIDELADILCCTPRYTKKIMKEMHNQNWINWKVAYGRGKRPTLTFLKNKGEVLFEVAKSHIRSGRYKEGLQTISSVGPPYQQLLNDWLVNQFGYIEESHQDEQLDILRYPFYYSIVHLDPAHINSIHENHLVDHIFDTLLVYNLQTKSVEPHLAHHYESSEDGMKWRFYLRKGVYFHHGRELTANDIVQSFQRLKETAFHNKSMIRNIRSVDVVKTWMVEFTLFKPDYLFPHALCHKQLSIIPLEIYQNAREGFTKLPTGTGPFKITKHDESMIRLDAHQHYFKGRPHLDRVEIITLADLDQTTKRDFTDYFSHDVSEKNSPMYWEEVQQPEEGATYITFNLFKGGPHQSIKVREAINYAIDKDALCDFLGGKHIFPADSQLINETDKTYVNQYNPDKSKELLHEAGYSGETLTLYATQLRKNASVRKEAFWIKEQCEKVGIMVDVHVVPINDLLREQTRKKADMIIGGVAFGNDIVYSFYRYLQMPASFVKNLMGKELGSVIESQLMKVVQEPDMDRQMGYLLELERMIKGDFAIIHLYHRSHAINVNSNSQLQGVSLEGFGRVNYKDLWFK</sequence>
<protein>
    <submittedName>
        <fullName evidence="4">MarR-like DNA-binding transcriptional regulator SgrR of sgrS sRNA</fullName>
    </submittedName>
</protein>
<accession>A0ABT9ZQN2</accession>
<dbReference type="InterPro" id="IPR039424">
    <property type="entry name" value="SBP_5"/>
</dbReference>
<name>A0ABT9ZQN2_9BACI</name>
<evidence type="ECO:0000259" key="2">
    <source>
        <dbReference type="Pfam" id="PF00496"/>
    </source>
</evidence>
<evidence type="ECO:0000313" key="4">
    <source>
        <dbReference type="EMBL" id="MDQ0253551.1"/>
    </source>
</evidence>
<evidence type="ECO:0000256" key="1">
    <source>
        <dbReference type="ARBA" id="ARBA00023125"/>
    </source>
</evidence>
<dbReference type="PANTHER" id="PTHR30290">
    <property type="entry name" value="PERIPLASMIC BINDING COMPONENT OF ABC TRANSPORTER"/>
    <property type="match status" value="1"/>
</dbReference>
<keyword evidence="1" id="KW-0238">DNA-binding</keyword>